<feature type="compositionally biased region" description="Low complexity" evidence="3">
    <location>
        <begin position="15"/>
        <end position="36"/>
    </location>
</feature>
<comment type="subcellular location">
    <subcellularLocation>
        <location evidence="1">Nucleus</location>
    </subcellularLocation>
</comment>
<dbReference type="Proteomes" id="UP000077755">
    <property type="component" value="Chromosome 4"/>
</dbReference>
<dbReference type="AlphaFoldDB" id="A0AAF1AWC5"/>
<feature type="compositionally biased region" description="Basic and acidic residues" evidence="3">
    <location>
        <begin position="483"/>
        <end position="493"/>
    </location>
</feature>
<dbReference type="GO" id="GO:0005634">
    <property type="term" value="C:nucleus"/>
    <property type="evidence" value="ECO:0007669"/>
    <property type="project" value="UniProtKB-SubCell"/>
</dbReference>
<reference evidence="5" key="2">
    <citation type="submission" date="2022-03" db="EMBL/GenBank/DDBJ databases">
        <title>Draft title - Genomic analysis of global carrot germplasm unveils the trajectory of domestication and the origin of high carotenoid orange carrot.</title>
        <authorList>
            <person name="Iorizzo M."/>
            <person name="Ellison S."/>
            <person name="Senalik D."/>
            <person name="Macko-Podgorni A."/>
            <person name="Grzebelus D."/>
            <person name="Bostan H."/>
            <person name="Rolling W."/>
            <person name="Curaba J."/>
            <person name="Simon P."/>
        </authorList>
    </citation>
    <scope>NUCLEOTIDE SEQUENCE</scope>
    <source>
        <tissue evidence="5">Leaf</tissue>
    </source>
</reference>
<keyword evidence="6" id="KW-1185">Reference proteome</keyword>
<reference evidence="5" key="1">
    <citation type="journal article" date="2016" name="Nat. Genet.">
        <title>A high-quality carrot genome assembly provides new insights into carotenoid accumulation and asterid genome evolution.</title>
        <authorList>
            <person name="Iorizzo M."/>
            <person name="Ellison S."/>
            <person name="Senalik D."/>
            <person name="Zeng P."/>
            <person name="Satapoomin P."/>
            <person name="Huang J."/>
            <person name="Bowman M."/>
            <person name="Iovene M."/>
            <person name="Sanseverino W."/>
            <person name="Cavagnaro P."/>
            <person name="Yildiz M."/>
            <person name="Macko-Podgorni A."/>
            <person name="Moranska E."/>
            <person name="Grzebelus E."/>
            <person name="Grzebelus D."/>
            <person name="Ashrafi H."/>
            <person name="Zheng Z."/>
            <person name="Cheng S."/>
            <person name="Spooner D."/>
            <person name="Van Deynze A."/>
            <person name="Simon P."/>
        </authorList>
    </citation>
    <scope>NUCLEOTIDE SEQUENCE</scope>
    <source>
        <tissue evidence="5">Leaf</tissue>
    </source>
</reference>
<dbReference type="PANTHER" id="PTHR15835">
    <property type="entry name" value="NUCLEAR-INTERACTING PARTNER OF ALK"/>
    <property type="match status" value="1"/>
</dbReference>
<organism evidence="5 6">
    <name type="scientific">Daucus carota subsp. sativus</name>
    <name type="common">Carrot</name>
    <dbReference type="NCBI Taxonomy" id="79200"/>
    <lineage>
        <taxon>Eukaryota</taxon>
        <taxon>Viridiplantae</taxon>
        <taxon>Streptophyta</taxon>
        <taxon>Embryophyta</taxon>
        <taxon>Tracheophyta</taxon>
        <taxon>Spermatophyta</taxon>
        <taxon>Magnoliopsida</taxon>
        <taxon>eudicotyledons</taxon>
        <taxon>Gunneridae</taxon>
        <taxon>Pentapetalae</taxon>
        <taxon>asterids</taxon>
        <taxon>campanulids</taxon>
        <taxon>Apiales</taxon>
        <taxon>Apiaceae</taxon>
        <taxon>Apioideae</taxon>
        <taxon>Scandiceae</taxon>
        <taxon>Daucinae</taxon>
        <taxon>Daucus</taxon>
        <taxon>Daucus sect. Daucus</taxon>
    </lineage>
</organism>
<proteinExistence type="predicted"/>
<evidence type="ECO:0000313" key="5">
    <source>
        <dbReference type="EMBL" id="WOG97843.1"/>
    </source>
</evidence>
<dbReference type="InterPro" id="IPR012935">
    <property type="entry name" value="NuBaID_N"/>
</dbReference>
<dbReference type="PANTHER" id="PTHR15835:SF16">
    <property type="entry name" value="F20D23.9 PROTEIN"/>
    <property type="match status" value="1"/>
</dbReference>
<dbReference type="EMBL" id="CP093346">
    <property type="protein sequence ID" value="WOG97843.1"/>
    <property type="molecule type" value="Genomic_DNA"/>
</dbReference>
<feature type="region of interest" description="Disordered" evidence="3">
    <location>
        <begin position="296"/>
        <end position="324"/>
    </location>
</feature>
<evidence type="ECO:0000256" key="2">
    <source>
        <dbReference type="ARBA" id="ARBA00023242"/>
    </source>
</evidence>
<evidence type="ECO:0000256" key="1">
    <source>
        <dbReference type="ARBA" id="ARBA00004123"/>
    </source>
</evidence>
<sequence length="965" mass="103528">MNEMSSSGGGDLLMAPAKSSSSPPTPAASSAGASSPVIPVNAGSTDWLGHGQGSKADSVSHVGSQPVRASLSTTAGGSAIGYSLSSCRPWERNDLLKRLATFKPSSWSSKPKASSNLACARRGWVNGDVDNIECESCGANLKLFTAASGKSIEAESSGEEFARLLDEGHKTDCPWKGNVCAESLVQFPATPSALIGGYKDRCEGLLQFPSLPIVATSAIEQMRISGGLQIDHFLVHLQAFTVEESAFKADIMPHEEKTREEFVCNYARAQKLISLCGWEPRWLPVVQDFEEHSAQSAKNGHSFGPKESHRLRGRKPSKTALSASTNISSRKHEVMGPKSTCESRSPLLDCSLCGATVRVLDFLNVARPASIAPSSADIPETSKKIALTRGVSAASGISGWAATNGIEKEQTEDHDCAAITDEGKLLSSAVVDLKMVDLLSSAELQTAGISEHHDDVAIGRDLIMRKPSNSEVGDHAQSYESRGPTHDSHKRNLEGGSTVDGPHVMTRQVDRIAGTVIDRDGQEGKIDDQFSGGPSKRARDSYAFETHHPSYKRDSSVNGPSQSVAFEIGRDHSREYPSRSRNDQHIGVPSTIDSTRASSVIAMDTGYHSADNDSMESVDNRPGDMDDVHFPSMPLFRNPEINEASELNYSNQAQQSVSPAPVRYDGEIGISSTNEGEEVMKTDIMAASARDRPCFEMSGGNLGMRASLENEIHCNDLSIHKVDSVVGDIEPGAEVNENQGQTSDYATDPGLMGDFVPQEMVVEYPQGGSQGLVAQSVERAGSGLKIIGSARAESIESGEKTNDMHLLPNEHSNHPSLSCNANIFSTCEASKEEVTQVVKQLPSDECGYPRPEYIAANNTGPPNFESNYEEAVEFDPIKHHSYFCPWVNENVAGAGCGSGSTGVSAIPLCGWKLTLDALDEFQSLGHVPNQIRESESAASLFKADHLITGPKLVTHNSFSRSHEQN</sequence>
<dbReference type="Pfam" id="PF07967">
    <property type="entry name" value="zf-C3HC"/>
    <property type="match status" value="1"/>
</dbReference>
<feature type="region of interest" description="Disordered" evidence="3">
    <location>
        <begin position="518"/>
        <end position="539"/>
    </location>
</feature>
<feature type="domain" description="C3HC-type" evidence="4">
    <location>
        <begin position="89"/>
        <end position="213"/>
    </location>
</feature>
<keyword evidence="2" id="KW-0539">Nucleus</keyword>
<feature type="compositionally biased region" description="Basic and acidic residues" evidence="3">
    <location>
        <begin position="518"/>
        <end position="528"/>
    </location>
</feature>
<evidence type="ECO:0000256" key="3">
    <source>
        <dbReference type="SAM" id="MobiDB-lite"/>
    </source>
</evidence>
<feature type="region of interest" description="Disordered" evidence="3">
    <location>
        <begin position="1"/>
        <end position="62"/>
    </location>
</feature>
<gene>
    <name evidence="5" type="ORF">DCAR_0417184</name>
</gene>
<feature type="region of interest" description="Disordered" evidence="3">
    <location>
        <begin position="468"/>
        <end position="505"/>
    </location>
</feature>
<evidence type="ECO:0000259" key="4">
    <source>
        <dbReference type="Pfam" id="PF07967"/>
    </source>
</evidence>
<accession>A0AAF1AWC5</accession>
<protein>
    <recommendedName>
        <fullName evidence="4">C3HC-type domain-containing protein</fullName>
    </recommendedName>
</protein>
<name>A0AAF1AWC5_DAUCS</name>
<dbReference type="GO" id="GO:0008270">
    <property type="term" value="F:zinc ion binding"/>
    <property type="evidence" value="ECO:0007669"/>
    <property type="project" value="InterPro"/>
</dbReference>
<evidence type="ECO:0000313" key="6">
    <source>
        <dbReference type="Proteomes" id="UP000077755"/>
    </source>
</evidence>